<comment type="caution">
    <text evidence="3">The sequence shown here is derived from an EMBL/GenBank/DDBJ whole genome shotgun (WGS) entry which is preliminary data.</text>
</comment>
<dbReference type="PANTHER" id="PTHR33408">
    <property type="entry name" value="TRANSPOSASE"/>
    <property type="match status" value="1"/>
</dbReference>
<reference evidence="3" key="1">
    <citation type="submission" date="2023-03" db="EMBL/GenBank/DDBJ databases">
        <authorList>
            <person name="Steffen K."/>
            <person name="Cardenas P."/>
        </authorList>
    </citation>
    <scope>NUCLEOTIDE SEQUENCE</scope>
</reference>
<evidence type="ECO:0000313" key="4">
    <source>
        <dbReference type="Proteomes" id="UP001174909"/>
    </source>
</evidence>
<gene>
    <name evidence="3" type="ORF">GBAR_LOCUS21510</name>
</gene>
<evidence type="ECO:0000259" key="2">
    <source>
        <dbReference type="Pfam" id="PF13751"/>
    </source>
</evidence>
<proteinExistence type="predicted"/>
<dbReference type="AlphaFoldDB" id="A0AA35SYQ8"/>
<name>A0AA35SYQ8_GEOBA</name>
<keyword evidence="1" id="KW-0175">Coiled coil</keyword>
<accession>A0AA35SYQ8</accession>
<dbReference type="EMBL" id="CASHTH010003002">
    <property type="protein sequence ID" value="CAI8038570.1"/>
    <property type="molecule type" value="Genomic_DNA"/>
</dbReference>
<feature type="domain" description="Transposase DDE" evidence="2">
    <location>
        <begin position="228"/>
        <end position="296"/>
    </location>
</feature>
<feature type="coiled-coil region" evidence="1">
    <location>
        <begin position="42"/>
        <end position="98"/>
    </location>
</feature>
<dbReference type="InterPro" id="IPR025668">
    <property type="entry name" value="Tnp_DDE_dom"/>
</dbReference>
<evidence type="ECO:0000256" key="1">
    <source>
        <dbReference type="SAM" id="Coils"/>
    </source>
</evidence>
<organism evidence="3 4">
    <name type="scientific">Geodia barretti</name>
    <name type="common">Barrett's horny sponge</name>
    <dbReference type="NCBI Taxonomy" id="519541"/>
    <lineage>
        <taxon>Eukaryota</taxon>
        <taxon>Metazoa</taxon>
        <taxon>Porifera</taxon>
        <taxon>Demospongiae</taxon>
        <taxon>Heteroscleromorpha</taxon>
        <taxon>Tetractinellida</taxon>
        <taxon>Astrophorina</taxon>
        <taxon>Geodiidae</taxon>
        <taxon>Geodia</taxon>
    </lineage>
</organism>
<keyword evidence="4" id="KW-1185">Reference proteome</keyword>
<dbReference type="Pfam" id="PF13751">
    <property type="entry name" value="DDE_Tnp_1_6"/>
    <property type="match status" value="1"/>
</dbReference>
<evidence type="ECO:0000313" key="3">
    <source>
        <dbReference type="EMBL" id="CAI8038570.1"/>
    </source>
</evidence>
<dbReference type="Proteomes" id="UP001174909">
    <property type="component" value="Unassembled WGS sequence"/>
</dbReference>
<protein>
    <recommendedName>
        <fullName evidence="2">Transposase DDE domain-containing protein</fullName>
    </recommendedName>
</protein>
<sequence length="303" mass="33293">MRKLFERTVRTAVTMKLVDLAVQAVDGTKVVANASLNRSYDAEGLRGLLERLESAIADLEAQNEAGEDTAVAHLPEELADKEVLREQVRQAMDDLTSQKRHKRINLTDPDARLMKGRQGIVAGYNAQAMVSPTETDGGATGMLVTAVDVVDAANDNALLVPMVEQAEETTGTRAQMTLADAGYFAASHLAECTRRGQQVVVSESRQRFLKDPYHKDQFTYNEPSDSFTCPQGQTLKFVRIQHANGVPLRLYRASGAVCQACPAFRACTRAKEIGRSLAIGPHDAVLRRHRAWMSTQQPKKLMG</sequence>